<reference evidence="4" key="1">
    <citation type="submission" date="2021-06" db="EMBL/GenBank/DDBJ databases">
        <authorList>
            <consortium name="DOE Joint Genome Institute"/>
            <person name="Mondo S.J."/>
            <person name="Amses K.R."/>
            <person name="Simmons D.R."/>
            <person name="Longcore J.E."/>
            <person name="Seto K."/>
            <person name="Alves G.H."/>
            <person name="Bonds A.E."/>
            <person name="Quandt C.A."/>
            <person name="Davis W.J."/>
            <person name="Chang Y."/>
            <person name="Letcher P.M."/>
            <person name="Powell M.J."/>
            <person name="Kuo A."/>
            <person name="Labutti K."/>
            <person name="Pangilinan J."/>
            <person name="Andreopoulos W."/>
            <person name="Tritt A."/>
            <person name="Riley R."/>
            <person name="Hundley H."/>
            <person name="Johnson J."/>
            <person name="Lipzen A."/>
            <person name="Barry K."/>
            <person name="Berbee M.L."/>
            <person name="Buchler N.E."/>
            <person name="Grigoriev I.V."/>
            <person name="Spatafora J.W."/>
            <person name="Stajich J.E."/>
            <person name="James T.Y."/>
        </authorList>
    </citation>
    <scope>NUCLEOTIDE SEQUENCE</scope>
    <source>
        <strain evidence="4">AG</strain>
    </source>
</reference>
<protein>
    <recommendedName>
        <fullName evidence="6">Importin subunit alpha</fullName>
    </recommendedName>
</protein>
<dbReference type="RefSeq" id="XP_051448919.1">
    <property type="nucleotide sequence ID" value="XM_051585576.1"/>
</dbReference>
<evidence type="ECO:0000256" key="3">
    <source>
        <dbReference type="ARBA" id="ARBA00022927"/>
    </source>
</evidence>
<dbReference type="InterPro" id="IPR011989">
    <property type="entry name" value="ARM-like"/>
</dbReference>
<dbReference type="EMBL" id="MU620894">
    <property type="protein sequence ID" value="KAI8583915.1"/>
    <property type="molecule type" value="Genomic_DNA"/>
</dbReference>
<reference evidence="4" key="2">
    <citation type="journal article" date="2022" name="Proc. Natl. Acad. Sci. U.S.A.">
        <title>Diploid-dominant life cycles characterize the early evolution of Fungi.</title>
        <authorList>
            <person name="Amses K.R."/>
            <person name="Simmons D.R."/>
            <person name="Longcore J.E."/>
            <person name="Mondo S.J."/>
            <person name="Seto K."/>
            <person name="Jeronimo G.H."/>
            <person name="Bonds A.E."/>
            <person name="Quandt C.A."/>
            <person name="Davis W.J."/>
            <person name="Chang Y."/>
            <person name="Federici B.A."/>
            <person name="Kuo A."/>
            <person name="LaButti K."/>
            <person name="Pangilinan J."/>
            <person name="Andreopoulos W."/>
            <person name="Tritt A."/>
            <person name="Riley R."/>
            <person name="Hundley H."/>
            <person name="Johnson J."/>
            <person name="Lipzen A."/>
            <person name="Barry K."/>
            <person name="Lang B.F."/>
            <person name="Cuomo C.A."/>
            <person name="Buchler N.E."/>
            <person name="Grigoriev I.V."/>
            <person name="Spatafora J.W."/>
            <person name="Stajich J.E."/>
            <person name="James T.Y."/>
        </authorList>
    </citation>
    <scope>NUCLEOTIDE SEQUENCE</scope>
    <source>
        <strain evidence="4">AG</strain>
    </source>
</reference>
<dbReference type="Gene3D" id="1.25.10.10">
    <property type="entry name" value="Leucine-rich Repeat Variant"/>
    <property type="match status" value="1"/>
</dbReference>
<evidence type="ECO:0008006" key="6">
    <source>
        <dbReference type="Google" id="ProtNLM"/>
    </source>
</evidence>
<comment type="similarity">
    <text evidence="1">Belongs to the importin alpha family.</text>
</comment>
<keyword evidence="3" id="KW-0653">Protein transport</keyword>
<dbReference type="SUPFAM" id="SSF48371">
    <property type="entry name" value="ARM repeat"/>
    <property type="match status" value="1"/>
</dbReference>
<dbReference type="InterPro" id="IPR016024">
    <property type="entry name" value="ARM-type_fold"/>
</dbReference>
<keyword evidence="2" id="KW-0813">Transport</keyword>
<dbReference type="InterPro" id="IPR000225">
    <property type="entry name" value="Armadillo"/>
</dbReference>
<dbReference type="AlphaFoldDB" id="A0AAD5EK87"/>
<accession>A0AAD5EK87</accession>
<organism evidence="4 5">
    <name type="scientific">Umbelopsis ramanniana AG</name>
    <dbReference type="NCBI Taxonomy" id="1314678"/>
    <lineage>
        <taxon>Eukaryota</taxon>
        <taxon>Fungi</taxon>
        <taxon>Fungi incertae sedis</taxon>
        <taxon>Mucoromycota</taxon>
        <taxon>Mucoromycotina</taxon>
        <taxon>Umbelopsidomycetes</taxon>
        <taxon>Umbelopsidales</taxon>
        <taxon>Umbelopsidaceae</taxon>
        <taxon>Umbelopsis</taxon>
    </lineage>
</organism>
<evidence type="ECO:0000256" key="1">
    <source>
        <dbReference type="ARBA" id="ARBA00010394"/>
    </source>
</evidence>
<dbReference type="GO" id="GO:0015031">
    <property type="term" value="P:protein transport"/>
    <property type="evidence" value="ECO:0007669"/>
    <property type="project" value="UniProtKB-KW"/>
</dbReference>
<comment type="caution">
    <text evidence="4">The sequence shown here is derived from an EMBL/GenBank/DDBJ whole genome shotgun (WGS) entry which is preliminary data.</text>
</comment>
<evidence type="ECO:0000256" key="2">
    <source>
        <dbReference type="ARBA" id="ARBA00022448"/>
    </source>
</evidence>
<name>A0AAD5EK87_UMBRA</name>
<dbReference type="Proteomes" id="UP001206595">
    <property type="component" value="Unassembled WGS sequence"/>
</dbReference>
<dbReference type="PANTHER" id="PTHR23316">
    <property type="entry name" value="IMPORTIN ALPHA"/>
    <property type="match status" value="1"/>
</dbReference>
<proteinExistence type="inferred from homology"/>
<gene>
    <name evidence="4" type="ORF">K450DRAFT_220573</name>
</gene>
<evidence type="ECO:0000313" key="4">
    <source>
        <dbReference type="EMBL" id="KAI8583915.1"/>
    </source>
</evidence>
<keyword evidence="5" id="KW-1185">Reference proteome</keyword>
<evidence type="ECO:0000313" key="5">
    <source>
        <dbReference type="Proteomes" id="UP001206595"/>
    </source>
</evidence>
<dbReference type="GeneID" id="75910924"/>
<sequence>MIRRYLSQDNNESRITDILSLNILERVKTLLEASSAPQLQYESAWVITNIAAGNSTQTMAVVEADYIKVLMDCLCSDGNIDFKAQISWALSNIAGESAPLRERLLHQNAMNAVIQVLKSLYEQILQVSSSEYTTDHMKVIREKGAHADVRVLTWTISNMCRGGFKTKELWQLYIPAFEILSEMTLLDDPEICTDACWGLSRILSNMHKVDPFLRALHIHDGLCPRLVKLLDSDNVLLQTPVLRTVINIASGPNEHISCLLKGQPLEVLLQYLSPSVLSHFRRDALLTIANIAAGSENHVRQVLETPGIMEMVETYTRIPDTDTDILPYASKQKSTHQDIEEEWKITQEAVWIICNVTSLGSIESICNMLDAHPQIPKRLSRILLYQSTPMPAILKVLDAMINILSRTSELFNVNPPLSSQPKNPYYDEFVQLGIMRRIQSMKNEYPGVNSLQERLDLYTTAANNCNAQQPTYTLVAGSAEAFGLPTRKVLTTGANVRRVVRGTEDGDVRWVEDAVGKLCILEGS</sequence>
<dbReference type="SMART" id="SM00185">
    <property type="entry name" value="ARM"/>
    <property type="match status" value="5"/>
</dbReference>